<evidence type="ECO:0000313" key="1">
    <source>
        <dbReference type="EMBL" id="KAH3733820.1"/>
    </source>
</evidence>
<dbReference type="Proteomes" id="UP000828390">
    <property type="component" value="Unassembled WGS sequence"/>
</dbReference>
<keyword evidence="2" id="KW-1185">Reference proteome</keyword>
<gene>
    <name evidence="1" type="ORF">DPMN_040255</name>
</gene>
<sequence length="108" mass="12303">MPLAVLKRKNIHCSTCNVDFSCARGGKNDCKRHIDSQSYINWKIKSSNKDISTMMQGSSWEKYLKTTNAKVIMCELISENNLSLSTEKTLNKTLKVMFPDLEIAQSRL</sequence>
<name>A0A9D4CWU2_DREPO</name>
<dbReference type="EMBL" id="JAIWYP010000011">
    <property type="protein sequence ID" value="KAH3733820.1"/>
    <property type="molecule type" value="Genomic_DNA"/>
</dbReference>
<dbReference type="AlphaFoldDB" id="A0A9D4CWU2"/>
<accession>A0A9D4CWU2</accession>
<protein>
    <submittedName>
        <fullName evidence="1">Uncharacterized protein</fullName>
    </submittedName>
</protein>
<comment type="caution">
    <text evidence="1">The sequence shown here is derived from an EMBL/GenBank/DDBJ whole genome shotgun (WGS) entry which is preliminary data.</text>
</comment>
<reference evidence="1" key="2">
    <citation type="submission" date="2020-11" db="EMBL/GenBank/DDBJ databases">
        <authorList>
            <person name="McCartney M.A."/>
            <person name="Auch B."/>
            <person name="Kono T."/>
            <person name="Mallez S."/>
            <person name="Becker A."/>
            <person name="Gohl D.M."/>
            <person name="Silverstein K.A.T."/>
            <person name="Koren S."/>
            <person name="Bechman K.B."/>
            <person name="Herman A."/>
            <person name="Abrahante J.E."/>
            <person name="Garbe J."/>
        </authorList>
    </citation>
    <scope>NUCLEOTIDE SEQUENCE</scope>
    <source>
        <strain evidence="1">Duluth1</strain>
        <tissue evidence="1">Whole animal</tissue>
    </source>
</reference>
<evidence type="ECO:0000313" key="2">
    <source>
        <dbReference type="Proteomes" id="UP000828390"/>
    </source>
</evidence>
<reference evidence="1" key="1">
    <citation type="journal article" date="2019" name="bioRxiv">
        <title>The Genome of the Zebra Mussel, Dreissena polymorpha: A Resource for Invasive Species Research.</title>
        <authorList>
            <person name="McCartney M.A."/>
            <person name="Auch B."/>
            <person name="Kono T."/>
            <person name="Mallez S."/>
            <person name="Zhang Y."/>
            <person name="Obille A."/>
            <person name="Becker A."/>
            <person name="Abrahante J.E."/>
            <person name="Garbe J."/>
            <person name="Badalamenti J.P."/>
            <person name="Herman A."/>
            <person name="Mangelson H."/>
            <person name="Liachko I."/>
            <person name="Sullivan S."/>
            <person name="Sone E.D."/>
            <person name="Koren S."/>
            <person name="Silverstein K.A.T."/>
            <person name="Beckman K.B."/>
            <person name="Gohl D.M."/>
        </authorList>
    </citation>
    <scope>NUCLEOTIDE SEQUENCE</scope>
    <source>
        <strain evidence="1">Duluth1</strain>
        <tissue evidence="1">Whole animal</tissue>
    </source>
</reference>
<organism evidence="1 2">
    <name type="scientific">Dreissena polymorpha</name>
    <name type="common">Zebra mussel</name>
    <name type="synonym">Mytilus polymorpha</name>
    <dbReference type="NCBI Taxonomy" id="45954"/>
    <lineage>
        <taxon>Eukaryota</taxon>
        <taxon>Metazoa</taxon>
        <taxon>Spiralia</taxon>
        <taxon>Lophotrochozoa</taxon>
        <taxon>Mollusca</taxon>
        <taxon>Bivalvia</taxon>
        <taxon>Autobranchia</taxon>
        <taxon>Heteroconchia</taxon>
        <taxon>Euheterodonta</taxon>
        <taxon>Imparidentia</taxon>
        <taxon>Neoheterodontei</taxon>
        <taxon>Myida</taxon>
        <taxon>Dreissenoidea</taxon>
        <taxon>Dreissenidae</taxon>
        <taxon>Dreissena</taxon>
    </lineage>
</organism>
<proteinExistence type="predicted"/>